<reference evidence="2" key="3">
    <citation type="submission" date="2020-06" db="EMBL/GenBank/DDBJ databases">
        <title>Helianthus annuus Genome sequencing and assembly Release 2.</title>
        <authorList>
            <person name="Gouzy J."/>
            <person name="Langlade N."/>
            <person name="Munos S."/>
        </authorList>
    </citation>
    <scope>NUCLEOTIDE SEQUENCE</scope>
    <source>
        <tissue evidence="2">Leaves</tissue>
    </source>
</reference>
<name>A0A251VQY2_HELAN</name>
<dbReference type="FunCoup" id="A0A251VQY2">
    <property type="interactions" value="25"/>
</dbReference>
<evidence type="ECO:0000313" key="4">
    <source>
        <dbReference type="Proteomes" id="UP000215914"/>
    </source>
</evidence>
<evidence type="ECO:0000256" key="1">
    <source>
        <dbReference type="SAM" id="SignalP"/>
    </source>
</evidence>
<dbReference type="InParanoid" id="A0A251VQY2"/>
<reference evidence="3" key="2">
    <citation type="submission" date="2017-02" db="EMBL/GenBank/DDBJ databases">
        <title>Sunflower complete genome.</title>
        <authorList>
            <person name="Langlade N."/>
            <person name="Munos S."/>
        </authorList>
    </citation>
    <scope>NUCLEOTIDE SEQUENCE [LARGE SCALE GENOMIC DNA]</scope>
    <source>
        <tissue evidence="3">Leaves</tissue>
    </source>
</reference>
<keyword evidence="4" id="KW-1185">Reference proteome</keyword>
<feature type="chain" id="PRO_5012106259" evidence="1">
    <location>
        <begin position="23"/>
        <end position="171"/>
    </location>
</feature>
<proteinExistence type="predicted"/>
<feature type="signal peptide" evidence="1">
    <location>
        <begin position="1"/>
        <end position="22"/>
    </location>
</feature>
<gene>
    <name evidence="3" type="ORF">HannXRQ_Chr01g0024471</name>
    <name evidence="2" type="ORF">HanXRQr2_Chr01g0036771</name>
</gene>
<dbReference type="OMA" id="VKCAGDG"/>
<dbReference type="AlphaFoldDB" id="A0A251VQY2"/>
<reference evidence="2 4" key="1">
    <citation type="journal article" date="2017" name="Nature">
        <title>The sunflower genome provides insights into oil metabolism, flowering and Asterid evolution.</title>
        <authorList>
            <person name="Badouin H."/>
            <person name="Gouzy J."/>
            <person name="Grassa C.J."/>
            <person name="Murat F."/>
            <person name="Staton S.E."/>
            <person name="Cottret L."/>
            <person name="Lelandais-Briere C."/>
            <person name="Owens G.L."/>
            <person name="Carrere S."/>
            <person name="Mayjonade B."/>
            <person name="Legrand L."/>
            <person name="Gill N."/>
            <person name="Kane N.C."/>
            <person name="Bowers J.E."/>
            <person name="Hubner S."/>
            <person name="Bellec A."/>
            <person name="Berard A."/>
            <person name="Berges H."/>
            <person name="Blanchet N."/>
            <person name="Boniface M.C."/>
            <person name="Brunel D."/>
            <person name="Catrice O."/>
            <person name="Chaidir N."/>
            <person name="Claudel C."/>
            <person name="Donnadieu C."/>
            <person name="Faraut T."/>
            <person name="Fievet G."/>
            <person name="Helmstetter N."/>
            <person name="King M."/>
            <person name="Knapp S.J."/>
            <person name="Lai Z."/>
            <person name="Le Paslier M.C."/>
            <person name="Lippi Y."/>
            <person name="Lorenzon L."/>
            <person name="Mandel J.R."/>
            <person name="Marage G."/>
            <person name="Marchand G."/>
            <person name="Marquand E."/>
            <person name="Bret-Mestries E."/>
            <person name="Morien E."/>
            <person name="Nambeesan S."/>
            <person name="Nguyen T."/>
            <person name="Pegot-Espagnet P."/>
            <person name="Pouilly N."/>
            <person name="Raftis F."/>
            <person name="Sallet E."/>
            <person name="Schiex T."/>
            <person name="Thomas J."/>
            <person name="Vandecasteele C."/>
            <person name="Vares D."/>
            <person name="Vear F."/>
            <person name="Vautrin S."/>
            <person name="Crespi M."/>
            <person name="Mangin B."/>
            <person name="Burke J.M."/>
            <person name="Salse J."/>
            <person name="Munos S."/>
            <person name="Vincourt P."/>
            <person name="Rieseberg L.H."/>
            <person name="Langlade N.B."/>
        </authorList>
    </citation>
    <scope>NUCLEOTIDE SEQUENCE [LARGE SCALE GENOMIC DNA]</scope>
    <source>
        <strain evidence="4">cv. SF193</strain>
        <tissue evidence="2">Leaves</tissue>
    </source>
</reference>
<dbReference type="Proteomes" id="UP000215914">
    <property type="component" value="Chromosome 1"/>
</dbReference>
<dbReference type="Gramene" id="mRNA:HanXRQr2_Chr01g0036771">
    <property type="protein sequence ID" value="mRNA:HanXRQr2_Chr01g0036771"/>
    <property type="gene ID" value="HanXRQr2_Chr01g0036771"/>
</dbReference>
<dbReference type="EMBL" id="MNCJ02000316">
    <property type="protein sequence ID" value="KAF5823292.1"/>
    <property type="molecule type" value="Genomic_DNA"/>
</dbReference>
<protein>
    <submittedName>
        <fullName evidence="3">Putative pollen Ole e 1 allergen and extensin family protein</fullName>
    </submittedName>
</protein>
<evidence type="ECO:0000313" key="3">
    <source>
        <dbReference type="EMBL" id="OTG37955.1"/>
    </source>
</evidence>
<evidence type="ECO:0000313" key="2">
    <source>
        <dbReference type="EMBL" id="KAF5823292.1"/>
    </source>
</evidence>
<sequence>MIIARVTLFTLALSMMFKFSTCHLLKSSVTCLDCPTGSDLAGIKILVKCNQVKNLALATTNGYGAFEAQLPSSNCEAKILGGPKQLYVSRKTMITSIMKVHETDSYTTSQPLSFYTTCPCSKNHDGKCGTENDAVGRNIGSSKTIDLPLPREWGLAPSSYYVPFIPIIGIP</sequence>
<dbReference type="EMBL" id="CM007890">
    <property type="protein sequence ID" value="OTG37955.1"/>
    <property type="molecule type" value="Genomic_DNA"/>
</dbReference>
<organism evidence="3 4">
    <name type="scientific">Helianthus annuus</name>
    <name type="common">Common sunflower</name>
    <dbReference type="NCBI Taxonomy" id="4232"/>
    <lineage>
        <taxon>Eukaryota</taxon>
        <taxon>Viridiplantae</taxon>
        <taxon>Streptophyta</taxon>
        <taxon>Embryophyta</taxon>
        <taxon>Tracheophyta</taxon>
        <taxon>Spermatophyta</taxon>
        <taxon>Magnoliopsida</taxon>
        <taxon>eudicotyledons</taxon>
        <taxon>Gunneridae</taxon>
        <taxon>Pentapetalae</taxon>
        <taxon>asterids</taxon>
        <taxon>campanulids</taxon>
        <taxon>Asterales</taxon>
        <taxon>Asteraceae</taxon>
        <taxon>Asteroideae</taxon>
        <taxon>Heliantheae alliance</taxon>
        <taxon>Heliantheae</taxon>
        <taxon>Helianthus</taxon>
    </lineage>
</organism>
<keyword evidence="1" id="KW-0732">Signal</keyword>
<dbReference type="OrthoDB" id="1104395at2759"/>
<accession>A0A251VQY2</accession>